<evidence type="ECO:0000313" key="7">
    <source>
        <dbReference type="Proteomes" id="UP000250266"/>
    </source>
</evidence>
<dbReference type="SMART" id="SM00248">
    <property type="entry name" value="ANK"/>
    <property type="match status" value="3"/>
</dbReference>
<protein>
    <recommendedName>
        <fullName evidence="8">Ankyrin</fullName>
    </recommendedName>
</protein>
<proteinExistence type="predicted"/>
<accession>A0A8E2EHQ6</accession>
<feature type="compositionally biased region" description="Low complexity" evidence="3">
    <location>
        <begin position="29"/>
        <end position="43"/>
    </location>
</feature>
<feature type="repeat" description="ANK" evidence="1">
    <location>
        <begin position="366"/>
        <end position="398"/>
    </location>
</feature>
<feature type="compositionally biased region" description="Basic and acidic residues" evidence="3">
    <location>
        <begin position="726"/>
        <end position="762"/>
    </location>
</feature>
<evidence type="ECO:0000256" key="1">
    <source>
        <dbReference type="PROSITE-ProRule" id="PRU00023"/>
    </source>
</evidence>
<evidence type="ECO:0000256" key="2">
    <source>
        <dbReference type="SAM" id="Coils"/>
    </source>
</evidence>
<feature type="domain" description="KRIT1 ARM-repeats" evidence="5">
    <location>
        <begin position="478"/>
        <end position="616"/>
    </location>
</feature>
<feature type="compositionally biased region" description="Basic and acidic residues" evidence="3">
    <location>
        <begin position="108"/>
        <end position="117"/>
    </location>
</feature>
<feature type="compositionally biased region" description="Polar residues" evidence="3">
    <location>
        <begin position="274"/>
        <end position="283"/>
    </location>
</feature>
<dbReference type="InterPro" id="IPR056485">
    <property type="entry name" value="ARM_KRIT1"/>
</dbReference>
<dbReference type="PANTHER" id="PTHR24149:SF14">
    <property type="entry name" value="ANKYRIN REPEAT DOMAIN 12"/>
    <property type="match status" value="1"/>
</dbReference>
<feature type="compositionally biased region" description="Polar residues" evidence="3">
    <location>
        <begin position="253"/>
        <end position="263"/>
    </location>
</feature>
<feature type="compositionally biased region" description="Basic and acidic residues" evidence="3">
    <location>
        <begin position="806"/>
        <end position="820"/>
    </location>
</feature>
<name>A0A8E2EHQ6_9PEZI</name>
<dbReference type="AlphaFoldDB" id="A0A8E2EHQ6"/>
<dbReference type="OrthoDB" id="194358at2759"/>
<feature type="compositionally biased region" description="Basic and acidic residues" evidence="3">
    <location>
        <begin position="206"/>
        <end position="228"/>
    </location>
</feature>
<feature type="compositionally biased region" description="Polar residues" evidence="3">
    <location>
        <begin position="153"/>
        <end position="163"/>
    </location>
</feature>
<feature type="compositionally biased region" description="Basic and acidic residues" evidence="3">
    <location>
        <begin position="855"/>
        <end position="879"/>
    </location>
</feature>
<keyword evidence="1" id="KW-0040">ANK repeat</keyword>
<dbReference type="Pfam" id="PF12796">
    <property type="entry name" value="Ank_2"/>
    <property type="match status" value="1"/>
</dbReference>
<dbReference type="PROSITE" id="PS50297">
    <property type="entry name" value="ANK_REP_REGION"/>
    <property type="match status" value="1"/>
</dbReference>
<gene>
    <name evidence="6" type="ORF">K432DRAFT_378789</name>
</gene>
<reference evidence="6 7" key="1">
    <citation type="journal article" date="2016" name="Nat. Commun.">
        <title>Ectomycorrhizal ecology is imprinted in the genome of the dominant symbiotic fungus Cenococcum geophilum.</title>
        <authorList>
            <consortium name="DOE Joint Genome Institute"/>
            <person name="Peter M."/>
            <person name="Kohler A."/>
            <person name="Ohm R.A."/>
            <person name="Kuo A."/>
            <person name="Krutzmann J."/>
            <person name="Morin E."/>
            <person name="Arend M."/>
            <person name="Barry K.W."/>
            <person name="Binder M."/>
            <person name="Choi C."/>
            <person name="Clum A."/>
            <person name="Copeland A."/>
            <person name="Grisel N."/>
            <person name="Haridas S."/>
            <person name="Kipfer T."/>
            <person name="LaButti K."/>
            <person name="Lindquist E."/>
            <person name="Lipzen A."/>
            <person name="Maire R."/>
            <person name="Meier B."/>
            <person name="Mihaltcheva S."/>
            <person name="Molinier V."/>
            <person name="Murat C."/>
            <person name="Poggeler S."/>
            <person name="Quandt C.A."/>
            <person name="Sperisen C."/>
            <person name="Tritt A."/>
            <person name="Tisserant E."/>
            <person name="Crous P.W."/>
            <person name="Henrissat B."/>
            <person name="Nehls U."/>
            <person name="Egli S."/>
            <person name="Spatafora J.W."/>
            <person name="Grigoriev I.V."/>
            <person name="Martin F.M."/>
        </authorList>
    </citation>
    <scope>NUCLEOTIDE SEQUENCE [LARGE SCALE GENOMIC DNA]</scope>
    <source>
        <strain evidence="6 7">CBS 459.81</strain>
    </source>
</reference>
<dbReference type="InterPro" id="IPR053210">
    <property type="entry name" value="ANKRD12"/>
</dbReference>
<feature type="region of interest" description="Disordered" evidence="3">
    <location>
        <begin position="615"/>
        <end position="879"/>
    </location>
</feature>
<feature type="compositionally biased region" description="Basic and acidic residues" evidence="3">
    <location>
        <begin position="773"/>
        <end position="796"/>
    </location>
</feature>
<dbReference type="Proteomes" id="UP000250266">
    <property type="component" value="Unassembled WGS sequence"/>
</dbReference>
<keyword evidence="2" id="KW-0175">Coiled coil</keyword>
<dbReference type="PANTHER" id="PTHR24149">
    <property type="entry name" value="ANKYRIN REPEAT DOMAIN-CONTAINING PROTEIN 12"/>
    <property type="match status" value="1"/>
</dbReference>
<evidence type="ECO:0000259" key="4">
    <source>
        <dbReference type="Pfam" id="PF24513"/>
    </source>
</evidence>
<feature type="compositionally biased region" description="Low complexity" evidence="3">
    <location>
        <begin position="284"/>
        <end position="293"/>
    </location>
</feature>
<dbReference type="InterPro" id="IPR056015">
    <property type="entry name" value="DUF7593"/>
</dbReference>
<feature type="domain" description="DUF7593" evidence="4">
    <location>
        <begin position="943"/>
        <end position="1100"/>
    </location>
</feature>
<dbReference type="EMBL" id="KV744842">
    <property type="protein sequence ID" value="OCK84211.1"/>
    <property type="molecule type" value="Genomic_DNA"/>
</dbReference>
<organism evidence="6 7">
    <name type="scientific">Lepidopterella palustris CBS 459.81</name>
    <dbReference type="NCBI Taxonomy" id="1314670"/>
    <lineage>
        <taxon>Eukaryota</taxon>
        <taxon>Fungi</taxon>
        <taxon>Dikarya</taxon>
        <taxon>Ascomycota</taxon>
        <taxon>Pezizomycotina</taxon>
        <taxon>Dothideomycetes</taxon>
        <taxon>Pleosporomycetidae</taxon>
        <taxon>Mytilinidiales</taxon>
        <taxon>Argynnaceae</taxon>
        <taxon>Lepidopterella</taxon>
    </lineage>
</organism>
<dbReference type="Pfam" id="PF24521">
    <property type="entry name" value="Ank_KRIT1"/>
    <property type="match status" value="1"/>
</dbReference>
<evidence type="ECO:0008006" key="8">
    <source>
        <dbReference type="Google" id="ProtNLM"/>
    </source>
</evidence>
<dbReference type="SUPFAM" id="SSF48403">
    <property type="entry name" value="Ankyrin repeat"/>
    <property type="match status" value="1"/>
</dbReference>
<dbReference type="PROSITE" id="PS50088">
    <property type="entry name" value="ANK_REPEAT"/>
    <property type="match status" value="1"/>
</dbReference>
<feature type="compositionally biased region" description="Basic and acidic residues" evidence="3">
    <location>
        <begin position="89"/>
        <end position="101"/>
    </location>
</feature>
<feature type="region of interest" description="Disordered" evidence="3">
    <location>
        <begin position="1"/>
        <end position="305"/>
    </location>
</feature>
<feature type="compositionally biased region" description="Low complexity" evidence="3">
    <location>
        <begin position="834"/>
        <end position="854"/>
    </location>
</feature>
<feature type="compositionally biased region" description="Polar residues" evidence="3">
    <location>
        <begin position="190"/>
        <end position="199"/>
    </location>
</feature>
<dbReference type="GO" id="GO:0005654">
    <property type="term" value="C:nucleoplasm"/>
    <property type="evidence" value="ECO:0007669"/>
    <property type="project" value="TreeGrafter"/>
</dbReference>
<evidence type="ECO:0000313" key="6">
    <source>
        <dbReference type="EMBL" id="OCK84211.1"/>
    </source>
</evidence>
<feature type="compositionally biased region" description="Basic and acidic residues" evidence="3">
    <location>
        <begin position="18"/>
        <end position="28"/>
    </location>
</feature>
<evidence type="ECO:0000259" key="5">
    <source>
        <dbReference type="Pfam" id="PF24521"/>
    </source>
</evidence>
<feature type="compositionally biased region" description="Polar residues" evidence="3">
    <location>
        <begin position="51"/>
        <end position="60"/>
    </location>
</feature>
<feature type="compositionally biased region" description="Low complexity" evidence="3">
    <location>
        <begin position="178"/>
        <end position="189"/>
    </location>
</feature>
<dbReference type="InterPro" id="IPR002110">
    <property type="entry name" value="Ankyrin_rpt"/>
</dbReference>
<dbReference type="InterPro" id="IPR036770">
    <property type="entry name" value="Ankyrin_rpt-contain_sf"/>
</dbReference>
<dbReference type="Gene3D" id="1.25.40.20">
    <property type="entry name" value="Ankyrin repeat-containing domain"/>
    <property type="match status" value="2"/>
</dbReference>
<sequence>MTNNGDILHPISFISTDSVKEPTRKDDPTASSPKQASSPQAAEPSPPSSTKDTATATPQVPNGDIEADNTPNESEAETVVLSDAEQDEDKTNKGVIKSERSDADDEADSRSVKEHLGTRRPVTNGRIDASSDSKSVKTNGAKNGSEHDGKGSIPTSPSSQATSRQERDRSPADPPRSPLAHAAPSPSLPTTRGRSSSTVESRKRKRPDESNPKSNELLRQKSKPDGLSKDTLGLRNQPTSPATPGMRPHKRSASTQSILQSTQGRKRRELSTIVLPSQERNVWSDSSSENSSSPRPLQTPNLPPHIRVKRSSHRALTSPARTMVHKKNVDKFGATKLAREAEKGDLDAVKAAFKAAPDELSQEDFAGIAPLQKASLQGHADIVEFLINQGCRTDCESNDRDTPLIDAVENGHLEVVKLLLGKARVNPHHQNKKGQRAIDVLNDEHDEVKEIEQELKAAMLREADTKTNDDNAGPGAKQQNASSRLLYNEYNQETLIEKAGEGDILAVGELINSNIKPNIACGVAAARGGHYDILSILLASGLKADPDPSKHSETPMLVAIGRGHIRIIRLLLEQDNFDPTRRDREGRTYFEIAEERRGPKWEQEKDILKTEYEKYRSQYKSPKRNKKEAQNAAQLRAKRKSSPRGERSSSPRHEPKRVHITKASTVPAVPQQRTRQRLISGRELSNQRDAKRRRRVVNEDTSSSEIEEDVKPPKKVGAKPRSYSDGGDRGLVEKSIKPRSDERDPPKRTLRARSEDSEGDHRKPTKRLASKIRTGEREKIHESKPTPDADSPDDRKAARRVAAKSRVTEREKSKDAKPTPEDGSEDNVKPKKTPTPAAESKSPPAPPEKASTPESVRESRRQEADRKAAEIKRQAAEAEAIRKAEEAEVARKAAEAEAARKAAEAEAEAKRVAEEAEAARVAAELEAKILAEEQAKQVARLGRISKLPKVLKRAVELGPNRPLHFSGEEMGISANFLPLHVVHLEEIDPSCESTRKHECWLMSFQVVGVLGLTELDLSFLDKPYSEWPRKDVTAGKRELFLRNYDIAQLAQDFRFPMEGSPEFDYSEIQKCIKETRQQFLEMEGLYWIPYEAFLGAAKEVATLKDLLKDLDLSKARLIHVKEEDEQNTSPNKTIRPRKSFLDVVLGREASGSGIEVG</sequence>
<dbReference type="Pfam" id="PF24513">
    <property type="entry name" value="DUF7593"/>
    <property type="match status" value="1"/>
</dbReference>
<feature type="coiled-coil region" evidence="2">
    <location>
        <begin position="438"/>
        <end position="468"/>
    </location>
</feature>
<feature type="compositionally biased region" description="Basic and acidic residues" evidence="3">
    <location>
        <begin position="643"/>
        <end position="653"/>
    </location>
</feature>
<keyword evidence="7" id="KW-1185">Reference proteome</keyword>
<evidence type="ECO:0000256" key="3">
    <source>
        <dbReference type="SAM" id="MobiDB-lite"/>
    </source>
</evidence>